<accession>A0ABT9WYN3</accession>
<name>A0ABT9WYN3_9BACI</name>
<protein>
    <recommendedName>
        <fullName evidence="1">Transglutaminase-like domain-containing protein</fullName>
    </recommendedName>
</protein>
<dbReference type="InterPro" id="IPR038765">
    <property type="entry name" value="Papain-like_cys_pep_sf"/>
</dbReference>
<feature type="domain" description="Transglutaminase-like" evidence="1">
    <location>
        <begin position="36"/>
        <end position="142"/>
    </location>
</feature>
<dbReference type="SUPFAM" id="SSF54001">
    <property type="entry name" value="Cysteine proteinases"/>
    <property type="match status" value="1"/>
</dbReference>
<dbReference type="Proteomes" id="UP001223586">
    <property type="component" value="Unassembled WGS sequence"/>
</dbReference>
<dbReference type="Gene3D" id="3.10.620.30">
    <property type="match status" value="1"/>
</dbReference>
<sequence>MIAFSLDGLRVYDKFLWLDYNHQYLEELRDRYNLRNLVSDEMNDLTKVEVVMNWINSLWEHNGENEPNRFDPLHILEQVSKGEQFRCVEYAVVLNGCLNALGLRSRILSLKTQDCETREYGAGHVVVEIYIPVLNKWIMADPQFNVVPFKNNEPLNAVELALSNKSSVDIKQLFHDGFSYYDWISPYLFYFTINFDNRVNDERSYKEKEQLMLVPLSANFPRVFQRVHPIGEIEYTHSLNRFYPIPI</sequence>
<organism evidence="2 3">
    <name type="scientific">Bacillus chungangensis</name>
    <dbReference type="NCBI Taxonomy" id="587633"/>
    <lineage>
        <taxon>Bacteria</taxon>
        <taxon>Bacillati</taxon>
        <taxon>Bacillota</taxon>
        <taxon>Bacilli</taxon>
        <taxon>Bacillales</taxon>
        <taxon>Bacillaceae</taxon>
        <taxon>Bacillus</taxon>
    </lineage>
</organism>
<proteinExistence type="predicted"/>
<dbReference type="EMBL" id="JAUSTT010000043">
    <property type="protein sequence ID" value="MDQ0178401.1"/>
    <property type="molecule type" value="Genomic_DNA"/>
</dbReference>
<dbReference type="InterPro" id="IPR002931">
    <property type="entry name" value="Transglutaminase-like"/>
</dbReference>
<dbReference type="Pfam" id="PF01841">
    <property type="entry name" value="Transglut_core"/>
    <property type="match status" value="1"/>
</dbReference>
<reference evidence="2 3" key="1">
    <citation type="submission" date="2023-07" db="EMBL/GenBank/DDBJ databases">
        <title>Genomic Encyclopedia of Type Strains, Phase IV (KMG-IV): sequencing the most valuable type-strain genomes for metagenomic binning, comparative biology and taxonomic classification.</title>
        <authorList>
            <person name="Goeker M."/>
        </authorList>
    </citation>
    <scope>NUCLEOTIDE SEQUENCE [LARGE SCALE GENOMIC DNA]</scope>
    <source>
        <strain evidence="2 3">DSM 23837</strain>
    </source>
</reference>
<gene>
    <name evidence="2" type="ORF">J2S08_004306</name>
</gene>
<evidence type="ECO:0000313" key="3">
    <source>
        <dbReference type="Proteomes" id="UP001223586"/>
    </source>
</evidence>
<comment type="caution">
    <text evidence="2">The sequence shown here is derived from an EMBL/GenBank/DDBJ whole genome shotgun (WGS) entry which is preliminary data.</text>
</comment>
<evidence type="ECO:0000313" key="2">
    <source>
        <dbReference type="EMBL" id="MDQ0178401.1"/>
    </source>
</evidence>
<evidence type="ECO:0000259" key="1">
    <source>
        <dbReference type="Pfam" id="PF01841"/>
    </source>
</evidence>
<keyword evidence="3" id="KW-1185">Reference proteome</keyword>
<dbReference type="RefSeq" id="WP_307233193.1">
    <property type="nucleotide sequence ID" value="NZ_JAUSTT010000043.1"/>
</dbReference>